<evidence type="ECO:0000256" key="1">
    <source>
        <dbReference type="SAM" id="MobiDB-lite"/>
    </source>
</evidence>
<protein>
    <submittedName>
        <fullName evidence="2">Uncharacterized protein</fullName>
    </submittedName>
</protein>
<dbReference type="EMBL" id="MN740245">
    <property type="protein sequence ID" value="QHT95736.1"/>
    <property type="molecule type" value="Genomic_DNA"/>
</dbReference>
<evidence type="ECO:0000313" key="2">
    <source>
        <dbReference type="EMBL" id="QHT95736.1"/>
    </source>
</evidence>
<feature type="region of interest" description="Disordered" evidence="1">
    <location>
        <begin position="77"/>
        <end position="131"/>
    </location>
</feature>
<dbReference type="AlphaFoldDB" id="A0A6C0ITJ7"/>
<sequence>MPISTTTPVYKRSGFAWSTPECLRLQREYQLLELSIDEISKRHQRSPTAIALRLVKEYYAADCQPDIKKYLDNISQKKSKKDNISLRITESSDDDNCSEYVDDEKSDSSSDNESSMWDDDNSTQSTSASEIANLKGQVSDLNGKIDSILEMLRRSNGGSVIGMY</sequence>
<reference evidence="2" key="1">
    <citation type="journal article" date="2020" name="Nature">
        <title>Giant virus diversity and host interactions through global metagenomics.</title>
        <authorList>
            <person name="Schulz F."/>
            <person name="Roux S."/>
            <person name="Paez-Espino D."/>
            <person name="Jungbluth S."/>
            <person name="Walsh D.A."/>
            <person name="Denef V.J."/>
            <person name="McMahon K.D."/>
            <person name="Konstantinidis K.T."/>
            <person name="Eloe-Fadrosh E.A."/>
            <person name="Kyrpides N.C."/>
            <person name="Woyke T."/>
        </authorList>
    </citation>
    <scope>NUCLEOTIDE SEQUENCE</scope>
    <source>
        <strain evidence="2">GVMAG-M-3300024301-20</strain>
    </source>
</reference>
<feature type="compositionally biased region" description="Acidic residues" evidence="1">
    <location>
        <begin position="91"/>
        <end position="105"/>
    </location>
</feature>
<accession>A0A6C0ITJ7</accession>
<name>A0A6C0ITJ7_9ZZZZ</name>
<organism evidence="2">
    <name type="scientific">viral metagenome</name>
    <dbReference type="NCBI Taxonomy" id="1070528"/>
    <lineage>
        <taxon>unclassified sequences</taxon>
        <taxon>metagenomes</taxon>
        <taxon>organismal metagenomes</taxon>
    </lineage>
</organism>
<proteinExistence type="predicted"/>